<dbReference type="InterPro" id="IPR039424">
    <property type="entry name" value="SBP_5"/>
</dbReference>
<dbReference type="PROSITE" id="PS01040">
    <property type="entry name" value="SBP_BACTERIAL_5"/>
    <property type="match status" value="1"/>
</dbReference>
<dbReference type="PANTHER" id="PTHR30290:SF9">
    <property type="entry name" value="OLIGOPEPTIDE-BINDING PROTEIN APPA"/>
    <property type="match status" value="1"/>
</dbReference>
<accession>W4LGY4</accession>
<reference evidence="6 7" key="1">
    <citation type="journal article" date="2014" name="Nature">
        <title>An environmental bacterial taxon with a large and distinct metabolic repertoire.</title>
        <authorList>
            <person name="Wilson M.C."/>
            <person name="Mori T."/>
            <person name="Ruckert C."/>
            <person name="Uria A.R."/>
            <person name="Helf M.J."/>
            <person name="Takada K."/>
            <person name="Gernert C."/>
            <person name="Steffens U.A."/>
            <person name="Heycke N."/>
            <person name="Schmitt S."/>
            <person name="Rinke C."/>
            <person name="Helfrich E.J."/>
            <person name="Brachmann A.O."/>
            <person name="Gurgui C."/>
            <person name="Wakimoto T."/>
            <person name="Kracht M."/>
            <person name="Crusemann M."/>
            <person name="Hentschel U."/>
            <person name="Abe I."/>
            <person name="Matsunaga S."/>
            <person name="Kalinowski J."/>
            <person name="Takeyama H."/>
            <person name="Piel J."/>
        </authorList>
    </citation>
    <scope>NUCLEOTIDE SEQUENCE [LARGE SCALE GENOMIC DNA]</scope>
    <source>
        <strain evidence="7">TSY1</strain>
    </source>
</reference>
<dbReference type="PIRSF" id="PIRSF002741">
    <property type="entry name" value="MppA"/>
    <property type="match status" value="1"/>
</dbReference>
<dbReference type="Pfam" id="PF00496">
    <property type="entry name" value="SBP_bac_5"/>
    <property type="match status" value="1"/>
</dbReference>
<dbReference type="InterPro" id="IPR030678">
    <property type="entry name" value="Peptide/Ni-bd"/>
</dbReference>
<dbReference type="Gene3D" id="3.10.105.10">
    <property type="entry name" value="Dipeptide-binding Protein, Domain 3"/>
    <property type="match status" value="1"/>
</dbReference>
<dbReference type="GO" id="GO:0030288">
    <property type="term" value="C:outer membrane-bounded periplasmic space"/>
    <property type="evidence" value="ECO:0007669"/>
    <property type="project" value="UniProtKB-ARBA"/>
</dbReference>
<evidence type="ECO:0000256" key="4">
    <source>
        <dbReference type="SAM" id="SignalP"/>
    </source>
</evidence>
<dbReference type="GO" id="GO:0043190">
    <property type="term" value="C:ATP-binding cassette (ABC) transporter complex"/>
    <property type="evidence" value="ECO:0007669"/>
    <property type="project" value="InterPro"/>
</dbReference>
<organism evidence="6 7">
    <name type="scientific">Entotheonella factor</name>
    <dbReference type="NCBI Taxonomy" id="1429438"/>
    <lineage>
        <taxon>Bacteria</taxon>
        <taxon>Pseudomonadati</taxon>
        <taxon>Nitrospinota/Tectimicrobiota group</taxon>
        <taxon>Candidatus Tectimicrobiota</taxon>
        <taxon>Candidatus Entotheonellia</taxon>
        <taxon>Candidatus Entotheonellales</taxon>
        <taxon>Candidatus Entotheonellaceae</taxon>
        <taxon>Candidatus Entotheonella</taxon>
    </lineage>
</organism>
<comment type="similarity">
    <text evidence="1">Belongs to the bacterial solute-binding protein 5 family.</text>
</comment>
<evidence type="ECO:0000256" key="1">
    <source>
        <dbReference type="ARBA" id="ARBA00005695"/>
    </source>
</evidence>
<keyword evidence="2" id="KW-0813">Transport</keyword>
<dbReference type="Proteomes" id="UP000019141">
    <property type="component" value="Unassembled WGS sequence"/>
</dbReference>
<comment type="caution">
    <text evidence="6">The sequence shown here is derived from an EMBL/GenBank/DDBJ whole genome shotgun (WGS) entry which is preliminary data.</text>
</comment>
<evidence type="ECO:0000256" key="2">
    <source>
        <dbReference type="ARBA" id="ARBA00022448"/>
    </source>
</evidence>
<protein>
    <recommendedName>
        <fullName evidence="5">Solute-binding protein family 5 domain-containing protein</fullName>
    </recommendedName>
</protein>
<keyword evidence="3 4" id="KW-0732">Signal</keyword>
<dbReference type="HOGENOM" id="CLU_017028_10_0_7"/>
<dbReference type="Gene3D" id="3.40.190.10">
    <property type="entry name" value="Periplasmic binding protein-like II"/>
    <property type="match status" value="1"/>
</dbReference>
<evidence type="ECO:0000259" key="5">
    <source>
        <dbReference type="Pfam" id="PF00496"/>
    </source>
</evidence>
<dbReference type="InterPro" id="IPR023765">
    <property type="entry name" value="SBP_5_CS"/>
</dbReference>
<keyword evidence="7" id="KW-1185">Reference proteome</keyword>
<dbReference type="AlphaFoldDB" id="W4LGY4"/>
<evidence type="ECO:0000313" key="6">
    <source>
        <dbReference type="EMBL" id="ETW97252.1"/>
    </source>
</evidence>
<dbReference type="GO" id="GO:0015833">
    <property type="term" value="P:peptide transport"/>
    <property type="evidence" value="ECO:0007669"/>
    <property type="project" value="TreeGrafter"/>
</dbReference>
<gene>
    <name evidence="6" type="ORF">ETSY1_23405</name>
</gene>
<dbReference type="EMBL" id="AZHW01000687">
    <property type="protein sequence ID" value="ETW97252.1"/>
    <property type="molecule type" value="Genomic_DNA"/>
</dbReference>
<dbReference type="PANTHER" id="PTHR30290">
    <property type="entry name" value="PERIPLASMIC BINDING COMPONENT OF ABC TRANSPORTER"/>
    <property type="match status" value="1"/>
</dbReference>
<sequence length="550" mass="62010">MISIHQFTRLLAAIVLLTGCLAGAALAADTPGQTPIADALIDPDRSRTPEGKITIGVHVSLSPKWLNPQEVPAGMAYELLWKLHDNMIKANTENLYSYALADSYDMSPDFKTATLRLREGLKFHNGEAVTSEDVKFSYENYHGMNATYMHERTERIEIVDERTVKFHFKAPFLDFLLYYATPASGAGIIIPKNYYLSLGATNAERDEKFNQAPIGAGPYKFVRQEPGIEVEFEAFMDYWRKVPHVKTVISRGVRELPVRVAALKSGEADFVYFVTGELLQSVIDDPNLRYHPNNSAPFWLMFPDMADPESPFHDKRVRQAVSLALDRQYLADQETAGMAIPWGNFVPPEWPGAVQRPGDEFNLEKAKALMAEAGYEKGFKIDWFTPFPAVESLSLRVMEQLREIGITSEMNVMERPVYYQKLLEGLAEGGKSHKGFPGRQIVMSISVIPGDASHYVDNWLRCGGTYSMICDPEIDSFWKRFTESQDLTERAELVQLAQNRTLDEFYYVPIYINSFTLGVGPQVDGSPENYIKIPMSVLPGPPEDFRVKAQ</sequence>
<evidence type="ECO:0000313" key="7">
    <source>
        <dbReference type="Proteomes" id="UP000019141"/>
    </source>
</evidence>
<proteinExistence type="inferred from homology"/>
<feature type="domain" description="Solute-binding protein family 5" evidence="5">
    <location>
        <begin position="98"/>
        <end position="463"/>
    </location>
</feature>
<feature type="chain" id="PRO_5004844543" description="Solute-binding protein family 5 domain-containing protein" evidence="4">
    <location>
        <begin position="28"/>
        <end position="550"/>
    </location>
</feature>
<feature type="signal peptide" evidence="4">
    <location>
        <begin position="1"/>
        <end position="27"/>
    </location>
</feature>
<dbReference type="SUPFAM" id="SSF53850">
    <property type="entry name" value="Periplasmic binding protein-like II"/>
    <property type="match status" value="1"/>
</dbReference>
<dbReference type="GO" id="GO:1904680">
    <property type="term" value="F:peptide transmembrane transporter activity"/>
    <property type="evidence" value="ECO:0007669"/>
    <property type="project" value="TreeGrafter"/>
</dbReference>
<name>W4LGY4_ENTF1</name>
<evidence type="ECO:0000256" key="3">
    <source>
        <dbReference type="ARBA" id="ARBA00022729"/>
    </source>
</evidence>
<dbReference type="InterPro" id="IPR000914">
    <property type="entry name" value="SBP_5_dom"/>
</dbReference>
<dbReference type="CDD" id="cd00995">
    <property type="entry name" value="PBP2_NikA_DppA_OppA_like"/>
    <property type="match status" value="1"/>
</dbReference>